<protein>
    <submittedName>
        <fullName evidence="1">326_t:CDS:1</fullName>
    </submittedName>
</protein>
<proteinExistence type="predicted"/>
<accession>A0A9N9F5J8</accession>
<name>A0A9N9F5J8_FUNMO</name>
<organism evidence="1 2">
    <name type="scientific">Funneliformis mosseae</name>
    <name type="common">Endomycorrhizal fungus</name>
    <name type="synonym">Glomus mosseae</name>
    <dbReference type="NCBI Taxonomy" id="27381"/>
    <lineage>
        <taxon>Eukaryota</taxon>
        <taxon>Fungi</taxon>
        <taxon>Fungi incertae sedis</taxon>
        <taxon>Mucoromycota</taxon>
        <taxon>Glomeromycotina</taxon>
        <taxon>Glomeromycetes</taxon>
        <taxon>Glomerales</taxon>
        <taxon>Glomeraceae</taxon>
        <taxon>Funneliformis</taxon>
    </lineage>
</organism>
<gene>
    <name evidence="1" type="ORF">FMOSSE_LOCUS4585</name>
</gene>
<dbReference type="Proteomes" id="UP000789375">
    <property type="component" value="Unassembled WGS sequence"/>
</dbReference>
<comment type="caution">
    <text evidence="1">The sequence shown here is derived from an EMBL/GenBank/DDBJ whole genome shotgun (WGS) entry which is preliminary data.</text>
</comment>
<reference evidence="1" key="1">
    <citation type="submission" date="2021-06" db="EMBL/GenBank/DDBJ databases">
        <authorList>
            <person name="Kallberg Y."/>
            <person name="Tangrot J."/>
            <person name="Rosling A."/>
        </authorList>
    </citation>
    <scope>NUCLEOTIDE SEQUENCE</scope>
    <source>
        <strain evidence="1">87-6 pot B 2015</strain>
    </source>
</reference>
<dbReference type="AlphaFoldDB" id="A0A9N9F5J8"/>
<evidence type="ECO:0000313" key="2">
    <source>
        <dbReference type="Proteomes" id="UP000789375"/>
    </source>
</evidence>
<keyword evidence="2" id="KW-1185">Reference proteome</keyword>
<dbReference type="EMBL" id="CAJVPP010000786">
    <property type="protein sequence ID" value="CAG8511989.1"/>
    <property type="molecule type" value="Genomic_DNA"/>
</dbReference>
<evidence type="ECO:0000313" key="1">
    <source>
        <dbReference type="EMBL" id="CAG8511989.1"/>
    </source>
</evidence>
<sequence length="102" mass="12014">MAKKTVEVYLEITKKTTRKRKEICYNESLEKDHSSDPEYAENSKEKQKLRTKCSYKKVNCDGIDKGFIILSVETSEIPNLKDTTLYKITLTIIDIIRNFRKY</sequence>